<dbReference type="AlphaFoldDB" id="A0A3S3MGS3"/>
<proteinExistence type="predicted"/>
<comment type="caution">
    <text evidence="1">The sequence shown here is derived from an EMBL/GenBank/DDBJ whole genome shotgun (WGS) entry which is preliminary data.</text>
</comment>
<gene>
    <name evidence="1" type="ORF">D8Y23_01425</name>
</gene>
<organism evidence="1 2">
    <name type="scientific">Microbacterium enclense</name>
    <dbReference type="NCBI Taxonomy" id="993073"/>
    <lineage>
        <taxon>Bacteria</taxon>
        <taxon>Bacillati</taxon>
        <taxon>Actinomycetota</taxon>
        <taxon>Actinomycetes</taxon>
        <taxon>Micrococcales</taxon>
        <taxon>Microbacteriaceae</taxon>
        <taxon>Microbacterium</taxon>
    </lineage>
</organism>
<evidence type="ECO:0000313" key="2">
    <source>
        <dbReference type="Proteomes" id="UP000285970"/>
    </source>
</evidence>
<evidence type="ECO:0000313" key="1">
    <source>
        <dbReference type="EMBL" id="RWR22871.1"/>
    </source>
</evidence>
<reference evidence="1 2" key="1">
    <citation type="journal article" date="2018" name="Front. Microbiol.">
        <title>Novel Insights Into Bacterial Dimethylsulfoniopropionate Catabolism in the East China Sea.</title>
        <authorList>
            <person name="Liu J."/>
            <person name="Liu J."/>
            <person name="Zhang S.H."/>
            <person name="Liang J."/>
            <person name="Lin H."/>
            <person name="Song D."/>
            <person name="Yang G.P."/>
            <person name="Todd J.D."/>
            <person name="Zhang X.H."/>
        </authorList>
    </citation>
    <scope>NUCLEOTIDE SEQUENCE [LARGE SCALE GENOMIC DNA]</scope>
    <source>
        <strain evidence="1 2">ZYFD042</strain>
    </source>
</reference>
<protein>
    <submittedName>
        <fullName evidence="1">Uncharacterized protein</fullName>
    </submittedName>
</protein>
<dbReference type="EMBL" id="RBZY01000003">
    <property type="protein sequence ID" value="RWR22871.1"/>
    <property type="molecule type" value="Genomic_DNA"/>
</dbReference>
<accession>A0A3S3MGS3</accession>
<sequence length="197" mass="20934">MSSFRIGPVSVEVLDGQHSITLVPPSQWHGDRQERPAHAVLANLKAEDGLRAQVLLVRWDDSDETSLGFAELLAGPSDYERLEDAGAISPKLVGDKLVARIRALRYGRAGRATGAAVEWSQISEWAGGDAQALLAALGATRTGAYGVLLPSATRFKTEPAIEVPLSDPSALFAVYALTRVVPIMTGYGKESVEGPNA</sequence>
<dbReference type="Proteomes" id="UP000285970">
    <property type="component" value="Unassembled WGS sequence"/>
</dbReference>
<name>A0A3S3MGS3_9MICO</name>